<feature type="compositionally biased region" description="Polar residues" evidence="5">
    <location>
        <begin position="526"/>
        <end position="542"/>
    </location>
</feature>
<evidence type="ECO:0000256" key="2">
    <source>
        <dbReference type="ARBA" id="ARBA00022763"/>
    </source>
</evidence>
<feature type="compositionally biased region" description="Basic and acidic residues" evidence="5">
    <location>
        <begin position="683"/>
        <end position="694"/>
    </location>
</feature>
<dbReference type="InterPro" id="IPR013882">
    <property type="entry name" value="Ctp1_C"/>
</dbReference>
<feature type="compositionally biased region" description="Basic and acidic residues" evidence="5">
    <location>
        <begin position="442"/>
        <end position="475"/>
    </location>
</feature>
<evidence type="ECO:0000313" key="8">
    <source>
        <dbReference type="Proteomes" id="UP000726737"/>
    </source>
</evidence>
<reference evidence="7" key="1">
    <citation type="journal article" date="2020" name="Fungal Divers.">
        <title>Resolving the Mortierellaceae phylogeny through synthesis of multi-gene phylogenetics and phylogenomics.</title>
        <authorList>
            <person name="Vandepol N."/>
            <person name="Liber J."/>
            <person name="Desiro A."/>
            <person name="Na H."/>
            <person name="Kennedy M."/>
            <person name="Barry K."/>
            <person name="Grigoriev I.V."/>
            <person name="Miller A.N."/>
            <person name="O'Donnell K."/>
            <person name="Stajich J.E."/>
            <person name="Bonito G."/>
        </authorList>
    </citation>
    <scope>NUCLEOTIDE SEQUENCE</scope>
    <source>
        <strain evidence="7">KOD948</strain>
    </source>
</reference>
<comment type="subcellular location">
    <subcellularLocation>
        <location evidence="1">Nucleus</location>
    </subcellularLocation>
</comment>
<keyword evidence="8" id="KW-1185">Reference proteome</keyword>
<gene>
    <name evidence="7" type="ORF">BG011_009139</name>
</gene>
<evidence type="ECO:0000256" key="5">
    <source>
        <dbReference type="SAM" id="MobiDB-lite"/>
    </source>
</evidence>
<feature type="compositionally biased region" description="Low complexity" evidence="5">
    <location>
        <begin position="254"/>
        <end position="264"/>
    </location>
</feature>
<feature type="compositionally biased region" description="Polar residues" evidence="5">
    <location>
        <begin position="242"/>
        <end position="253"/>
    </location>
</feature>
<evidence type="ECO:0000313" key="7">
    <source>
        <dbReference type="EMBL" id="KAG0267067.1"/>
    </source>
</evidence>
<feature type="region of interest" description="Disordered" evidence="5">
    <location>
        <begin position="770"/>
        <end position="911"/>
    </location>
</feature>
<dbReference type="GO" id="GO:0005634">
    <property type="term" value="C:nucleus"/>
    <property type="evidence" value="ECO:0007669"/>
    <property type="project" value="UniProtKB-SubCell"/>
</dbReference>
<dbReference type="Pfam" id="PF08573">
    <property type="entry name" value="SAE2"/>
    <property type="match status" value="1"/>
</dbReference>
<feature type="compositionally biased region" description="Basic and acidic residues" evidence="5">
    <location>
        <begin position="703"/>
        <end position="721"/>
    </location>
</feature>
<feature type="compositionally biased region" description="Basic and acidic residues" evidence="5">
    <location>
        <begin position="785"/>
        <end position="816"/>
    </location>
</feature>
<evidence type="ECO:0000259" key="6">
    <source>
        <dbReference type="Pfam" id="PF08573"/>
    </source>
</evidence>
<dbReference type="AlphaFoldDB" id="A0A9P6U9Z9"/>
<feature type="compositionally biased region" description="Polar residues" evidence="5">
    <location>
        <begin position="42"/>
        <end position="57"/>
    </location>
</feature>
<feature type="region of interest" description="Disordered" evidence="5">
    <location>
        <begin position="226"/>
        <end position="272"/>
    </location>
</feature>
<dbReference type="OrthoDB" id="5801062at2759"/>
<keyword evidence="2" id="KW-0227">DNA damage</keyword>
<proteinExistence type="predicted"/>
<accession>A0A9P6U9Z9</accession>
<feature type="region of interest" description="Disordered" evidence="5">
    <location>
        <begin position="342"/>
        <end position="751"/>
    </location>
</feature>
<comment type="caution">
    <text evidence="7">The sequence shown here is derived from an EMBL/GenBank/DDBJ whole genome shotgun (WGS) entry which is preliminary data.</text>
</comment>
<feature type="domain" description="DNA endonuclease activator Ctp1 C-terminal" evidence="6">
    <location>
        <begin position="738"/>
        <end position="831"/>
    </location>
</feature>
<feature type="compositionally biased region" description="Basic and acidic residues" evidence="5">
    <location>
        <begin position="26"/>
        <end position="39"/>
    </location>
</feature>
<keyword evidence="3" id="KW-0539">Nucleus</keyword>
<keyword evidence="4" id="KW-0175">Coiled coil</keyword>
<name>A0A9P6U9Z9_9FUNG</name>
<evidence type="ECO:0000256" key="1">
    <source>
        <dbReference type="ARBA" id="ARBA00004123"/>
    </source>
</evidence>
<dbReference type="EMBL" id="JAAAJA010000008">
    <property type="protein sequence ID" value="KAG0267067.1"/>
    <property type="molecule type" value="Genomic_DNA"/>
</dbReference>
<feature type="compositionally biased region" description="Polar residues" evidence="5">
    <location>
        <begin position="398"/>
        <end position="407"/>
    </location>
</feature>
<feature type="compositionally biased region" description="Polar residues" evidence="5">
    <location>
        <begin position="574"/>
        <end position="589"/>
    </location>
</feature>
<feature type="compositionally biased region" description="Polar residues" evidence="5">
    <location>
        <begin position="13"/>
        <end position="25"/>
    </location>
</feature>
<evidence type="ECO:0000256" key="3">
    <source>
        <dbReference type="ARBA" id="ARBA00023242"/>
    </source>
</evidence>
<feature type="compositionally biased region" description="Low complexity" evidence="5">
    <location>
        <begin position="346"/>
        <end position="360"/>
    </location>
</feature>
<dbReference type="Proteomes" id="UP000726737">
    <property type="component" value="Unassembled WGS sequence"/>
</dbReference>
<sequence>MHARDRQRRASVTEASIPSALSESNKQGRDPSSTRDSIKETLLNTQKSNRISRQQNHVHQKNDSERDIVPNTTTSKPSPVRPSMVDASSSLVATLGLQDHLTQAAHAAQVLQDKNQDLESENRKLKELIRQHHTSALDWCSHAKIYQMERNFMTNRLAELELQIAKKSTKEAVHQQLAKPSISNVSTISTSHWNDQESMEKRYEAESPALTNFVSQSISQILDDMTQSKTSKEPNLPPLSKGNYSIGNDNSVDTKASSTSTSATNMPKSALKSAAKPSTCTCGCQEELRFWKSRCQYAENQVVIQEMRCERSAIKLDGYKAKWNRYREQIIREQYQHRMRMAISAQQQPQQQPQPQQQQQGLDPGHVQMNSMKRERSKRTRFGTEDSETSQKRRETTQKNTLHNQFNARLPSRRRSSADSPFNNSCPSGSGSAAQPQMLFEDVERGSSSDDGDHGLAGMRRNDEHVQELGDKDTPADYGSQQLSLTFPSDLALRRRQGFSDLEDDDDSQDNGHQPLTMADGKRSSTRSFESVSPTTRASQTRSLKRPIYTSHNTNQQQQLATSASIDNRRLSFASDQSSQPMFTSTDYLQNAAHARTPKAHAEAEIGLKAESAGVTPEQRRVFVPETPLELQGLTPNKNHSPRNPVDEDGSRTAKGHTKGSITIDVTDDQLSDTLPEPEDADKENKEPTRKRGPEVLVMSDKSSGDKSAHHERDSINDQQHRNQGGGGASDVPEERVYNFTERRKDKRKQMHGQDCACCRRFYEITGPLPLPDGYNKFFTPAPRPGEKEEWEKSSEERLQQRIQDVSRHRVHHEDLLTPPGFWDTDFPPTQDRLEWDRIAEERRQRKRARDEYLELQEQQRQQTQQQRQRQQQSASSSSSKRVMYHSDGNGESGIGGDGSARREGPSSTGR</sequence>
<dbReference type="GO" id="GO:0006281">
    <property type="term" value="P:DNA repair"/>
    <property type="evidence" value="ECO:0007669"/>
    <property type="project" value="InterPro"/>
</dbReference>
<protein>
    <recommendedName>
        <fullName evidence="6">DNA endonuclease activator Ctp1 C-terminal domain-containing protein</fullName>
    </recommendedName>
</protein>
<feature type="compositionally biased region" description="Basic and acidic residues" evidence="5">
    <location>
        <begin position="832"/>
        <end position="853"/>
    </location>
</feature>
<feature type="compositionally biased region" description="Basic and acidic residues" evidence="5">
    <location>
        <begin position="733"/>
        <end position="744"/>
    </location>
</feature>
<feature type="compositionally biased region" description="Polar residues" evidence="5">
    <location>
        <begin position="418"/>
        <end position="435"/>
    </location>
</feature>
<evidence type="ECO:0000256" key="4">
    <source>
        <dbReference type="SAM" id="Coils"/>
    </source>
</evidence>
<feature type="coiled-coil region" evidence="4">
    <location>
        <begin position="101"/>
        <end position="170"/>
    </location>
</feature>
<feature type="compositionally biased region" description="Polar residues" evidence="5">
    <location>
        <begin position="550"/>
        <end position="566"/>
    </location>
</feature>
<organism evidence="7 8">
    <name type="scientific">Mortierella polycephala</name>
    <dbReference type="NCBI Taxonomy" id="41804"/>
    <lineage>
        <taxon>Eukaryota</taxon>
        <taxon>Fungi</taxon>
        <taxon>Fungi incertae sedis</taxon>
        <taxon>Mucoromycota</taxon>
        <taxon>Mortierellomycotina</taxon>
        <taxon>Mortierellomycetes</taxon>
        <taxon>Mortierellales</taxon>
        <taxon>Mortierellaceae</taxon>
        <taxon>Mortierella</taxon>
    </lineage>
</organism>
<feature type="region of interest" description="Disordered" evidence="5">
    <location>
        <begin position="1"/>
        <end position="84"/>
    </location>
</feature>
<feature type="compositionally biased region" description="Low complexity" evidence="5">
    <location>
        <begin position="857"/>
        <end position="880"/>
    </location>
</feature>
<feature type="compositionally biased region" description="Acidic residues" evidence="5">
    <location>
        <begin position="666"/>
        <end position="682"/>
    </location>
</feature>